<evidence type="ECO:0000313" key="11">
    <source>
        <dbReference type="EMBL" id="TKK86345.1"/>
    </source>
</evidence>
<reference evidence="4" key="10">
    <citation type="submission" date="2023-03" db="EMBL/GenBank/DDBJ databases">
        <authorList>
            <person name="Zajac M."/>
            <person name="Kwit R."/>
            <person name="Wasyl D."/>
        </authorList>
    </citation>
    <scope>NUCLEOTIDE SEQUENCE</scope>
    <source>
        <strain evidence="4">691B_2</strain>
    </source>
</reference>
<dbReference type="EMBL" id="RKMZ01000003">
    <property type="protein sequence ID" value="ROX33577.1"/>
    <property type="molecule type" value="Genomic_DNA"/>
</dbReference>
<dbReference type="InterPro" id="IPR029479">
    <property type="entry name" value="Nitroreductase"/>
</dbReference>
<evidence type="ECO:0000313" key="7">
    <source>
        <dbReference type="EMBL" id="ROX33577.1"/>
    </source>
</evidence>
<dbReference type="Proteomes" id="UP001173174">
    <property type="component" value="Unassembled WGS sequence"/>
</dbReference>
<dbReference type="Proteomes" id="UP000429730">
    <property type="component" value="Unassembled WGS sequence"/>
</dbReference>
<gene>
    <name evidence="10" type="primary">yodC_2</name>
    <name evidence="6" type="ORF">DAI13_03225</name>
    <name evidence="7" type="ORF">EGW16_07955</name>
    <name evidence="8" type="ORF">EGW70_13245</name>
    <name evidence="9" type="ORF">EU507_09070</name>
    <name evidence="11" type="ORF">EY666_08110</name>
    <name evidence="5" type="ORF">GTI81_07550</name>
    <name evidence="10" type="ORF">NCTC13379_03172</name>
    <name evidence="13" type="ORF">P0083_03165</name>
    <name evidence="12" type="ORF">P0D81_14065</name>
    <name evidence="4" type="ORF">P0E79_08410</name>
</gene>
<reference evidence="9 18" key="5">
    <citation type="submission" date="2019-02" db="EMBL/GenBank/DDBJ databases">
        <title>From farm to fork: dissemination of Tn554::fexA-optrA in linezolid-resistant Enterococcus faecalis clones from chicken feces and meat in Tunisia.</title>
        <authorList>
            <person name="Tedim A.P."/>
            <person name="Elghaieb H."/>
            <person name="Abbassi M.S."/>
            <person name="Novais C."/>
            <person name="Hassen A."/>
            <person name="Peixe L."/>
            <person name="Freitas A.R."/>
        </authorList>
    </citation>
    <scope>NUCLEOTIDE SEQUENCE [LARGE SCALE GENOMIC DNA]</scope>
    <source>
        <strain evidence="9 18">728T</strain>
    </source>
</reference>
<dbReference type="Proteomes" id="UP001221642">
    <property type="component" value="Chromosome"/>
</dbReference>
<reference evidence="10 15" key="2">
    <citation type="submission" date="2018-06" db="EMBL/GenBank/DDBJ databases">
        <authorList>
            <consortium name="Pathogen Informatics"/>
            <person name="Doyle S."/>
        </authorList>
    </citation>
    <scope>NUCLEOTIDE SEQUENCE [LARGE SCALE GENOMIC DNA]</scope>
    <source>
        <strain evidence="10 15">NCTC13379</strain>
    </source>
</reference>
<dbReference type="Pfam" id="PF00881">
    <property type="entry name" value="Nitroreductase"/>
    <property type="match status" value="1"/>
</dbReference>
<evidence type="ECO:0000313" key="16">
    <source>
        <dbReference type="Proteomes" id="UP000275941"/>
    </source>
</evidence>
<evidence type="ECO:0000313" key="8">
    <source>
        <dbReference type="EMBL" id="ROY47002.1"/>
    </source>
</evidence>
<dbReference type="EMBL" id="WVTJ01000011">
    <property type="protein sequence ID" value="MXS52562.1"/>
    <property type="molecule type" value="Genomic_DNA"/>
</dbReference>
<dbReference type="CDD" id="cd02137">
    <property type="entry name" value="MhqN-like"/>
    <property type="match status" value="1"/>
</dbReference>
<evidence type="ECO:0000313" key="22">
    <source>
        <dbReference type="Proteomes" id="UP001222182"/>
    </source>
</evidence>
<dbReference type="PANTHER" id="PTHR43673:SF10">
    <property type="entry name" value="NADH DEHYDROGENASE_NAD(P)H NITROREDUCTASE XCC3605-RELATED"/>
    <property type="match status" value="1"/>
</dbReference>
<evidence type="ECO:0000313" key="4">
    <source>
        <dbReference type="EMBL" id="MDN3192501.1"/>
    </source>
</evidence>
<evidence type="ECO:0000259" key="3">
    <source>
        <dbReference type="Pfam" id="PF00881"/>
    </source>
</evidence>
<dbReference type="EMBL" id="JAREWH010000006">
    <property type="protein sequence ID" value="MDN3192501.1"/>
    <property type="molecule type" value="Genomic_DNA"/>
</dbReference>
<dbReference type="EMBL" id="SEWT01000005">
    <property type="protein sequence ID" value="RYU32514.1"/>
    <property type="molecule type" value="Genomic_DNA"/>
</dbReference>
<dbReference type="EMBL" id="SIYF01000179">
    <property type="protein sequence ID" value="TKK86345.1"/>
    <property type="molecule type" value="Genomic_DNA"/>
</dbReference>
<dbReference type="Gene3D" id="3.40.109.10">
    <property type="entry name" value="NADH Oxidase"/>
    <property type="match status" value="1"/>
</dbReference>
<dbReference type="GeneID" id="60892936"/>
<dbReference type="Proteomes" id="UP001222182">
    <property type="component" value="Chromosome"/>
</dbReference>
<dbReference type="EMBL" id="CP119528">
    <property type="protein sequence ID" value="WER43307.1"/>
    <property type="molecule type" value="Genomic_DNA"/>
</dbReference>
<evidence type="ECO:0000313" key="9">
    <source>
        <dbReference type="EMBL" id="RYU32514.1"/>
    </source>
</evidence>
<proteinExistence type="inferred from homology"/>
<evidence type="ECO:0000313" key="15">
    <source>
        <dbReference type="Proteomes" id="UP000254396"/>
    </source>
</evidence>
<dbReference type="EMBL" id="CP119159">
    <property type="protein sequence ID" value="WEH22144.1"/>
    <property type="molecule type" value="Genomic_DNA"/>
</dbReference>
<evidence type="ECO:0000313" key="12">
    <source>
        <dbReference type="EMBL" id="WEH22144.1"/>
    </source>
</evidence>
<dbReference type="OrthoDB" id="9775805at2"/>
<evidence type="ECO:0000313" key="14">
    <source>
        <dbReference type="Proteomes" id="UP000244140"/>
    </source>
</evidence>
<name>A0A1J6XT82_ENTFL</name>
<dbReference type="EMBL" id="PZZH01000001">
    <property type="protein sequence ID" value="PTN76799.1"/>
    <property type="molecule type" value="Genomic_DNA"/>
</dbReference>
<feature type="domain" description="Nitroreductase" evidence="3">
    <location>
        <begin position="7"/>
        <end position="184"/>
    </location>
</feature>
<evidence type="ECO:0000256" key="1">
    <source>
        <dbReference type="ARBA" id="ARBA00007118"/>
    </source>
</evidence>
<dbReference type="Proteomes" id="UP000254396">
    <property type="component" value="Unassembled WGS sequence"/>
</dbReference>
<dbReference type="Proteomes" id="UP000275941">
    <property type="component" value="Unassembled WGS sequence"/>
</dbReference>
<evidence type="ECO:0000313" key="19">
    <source>
        <dbReference type="Proteomes" id="UP000305511"/>
    </source>
</evidence>
<reference evidence="11 19" key="4">
    <citation type="submission" date="2019-02" db="EMBL/GenBank/DDBJ databases">
        <title>Bacteria dissemination in different level of health care in South Africa: the effectiveness of infections prevention and control.</title>
        <authorList>
            <person name="Shobo C."/>
            <person name="Amoako D.G."/>
            <person name="Allam M."/>
            <person name="Ismail A."/>
            <person name="Bester L.A."/>
            <person name="Essack S.Y."/>
        </authorList>
    </citation>
    <scope>NUCLEOTIDE SEQUENCE [LARGE SCALE GENOMIC DNA]</scope>
    <source>
        <strain evidence="11 19">2SIL2</strain>
    </source>
</reference>
<reference evidence="6 14" key="1">
    <citation type="submission" date="2018-04" db="EMBL/GenBank/DDBJ databases">
        <authorList>
            <person name="Van Tyne D."/>
        </authorList>
    </citation>
    <scope>NUCLEOTIDE SEQUENCE [LARGE SCALE GENOMIC DNA]</scope>
    <source>
        <strain evidence="6 14">B2535</strain>
    </source>
</reference>
<sequence length="205" mass="23202">MMYQDVVRSRRSVRDFMPDVEIPKEELMAIIEEAMFAPNSTNLNSWRFLIVTEKEQKEALYEVSMQQPAVKGAAAVIILLGDLTAYTVANADEISAKAVAQGTMTEEIRQGINENVSWYYDVSEEQKREWLMLDQGLVAMQLMLSAKDRGYDTVAMSGFETEAVRKLFNIEDHLVNGLIIPIGKAQTPGFETVRRDVSEVVTWLD</sequence>
<dbReference type="eggNOG" id="COG0778">
    <property type="taxonomic scope" value="Bacteria"/>
</dbReference>
<protein>
    <submittedName>
        <fullName evidence="10">NAD(P)H nitroreductase yodC</fullName>
        <ecNumber evidence="10">1.-.-.-</ecNumber>
    </submittedName>
    <submittedName>
        <fullName evidence="11">Nitroreductase family protein</fullName>
    </submittedName>
</protein>
<dbReference type="EC" id="1.-.-.-" evidence="10"/>
<accession>A0A1J6XT82</accession>
<comment type="similarity">
    <text evidence="1">Belongs to the nitroreductase family.</text>
</comment>
<dbReference type="SUPFAM" id="SSF55469">
    <property type="entry name" value="FMN-dependent nitroreductase-like"/>
    <property type="match status" value="1"/>
</dbReference>
<evidence type="ECO:0000313" key="18">
    <source>
        <dbReference type="Proteomes" id="UP000292223"/>
    </source>
</evidence>
<dbReference type="Proteomes" id="UP000292223">
    <property type="component" value="Unassembled WGS sequence"/>
</dbReference>
<dbReference type="InterPro" id="IPR000415">
    <property type="entry name" value="Nitroreductase-like"/>
</dbReference>
<evidence type="ECO:0000313" key="5">
    <source>
        <dbReference type="EMBL" id="MXS52562.1"/>
    </source>
</evidence>
<dbReference type="AlphaFoldDB" id="A0A1J6XT82"/>
<dbReference type="KEGG" id="ene:ENT_24710"/>
<dbReference type="RefSeq" id="WP_002355466.1">
    <property type="nucleotide sequence ID" value="NZ_AP017623.1"/>
</dbReference>
<evidence type="ECO:0000313" key="6">
    <source>
        <dbReference type="EMBL" id="PTN76799.1"/>
    </source>
</evidence>
<evidence type="ECO:0000313" key="13">
    <source>
        <dbReference type="EMBL" id="WER43307.1"/>
    </source>
</evidence>
<dbReference type="GO" id="GO:0016491">
    <property type="term" value="F:oxidoreductase activity"/>
    <property type="evidence" value="ECO:0007669"/>
    <property type="project" value="UniProtKB-KW"/>
</dbReference>
<dbReference type="EMBL" id="RKOR01000048">
    <property type="protein sequence ID" value="ROY47002.1"/>
    <property type="molecule type" value="Genomic_DNA"/>
</dbReference>
<reference evidence="13 22" key="9">
    <citation type="submission" date="2023-03" db="EMBL/GenBank/DDBJ databases">
        <title>Complete genome sequence of an Enterococcus faecalis urinary isolate.</title>
        <authorList>
            <person name="Brauer A.L."/>
            <person name="Armbruster C.E."/>
        </authorList>
    </citation>
    <scope>NUCLEOTIDE SEQUENCE [LARGE SCALE GENOMIC DNA]</scope>
    <source>
        <strain evidence="13 22">3143</strain>
    </source>
</reference>
<dbReference type="Proteomes" id="UP000305511">
    <property type="component" value="Unassembled WGS sequence"/>
</dbReference>
<evidence type="ECO:0000313" key="10">
    <source>
        <dbReference type="EMBL" id="STP69150.1"/>
    </source>
</evidence>
<evidence type="ECO:0000313" key="20">
    <source>
        <dbReference type="Proteomes" id="UP000429730"/>
    </source>
</evidence>
<dbReference type="Proteomes" id="UP000244140">
    <property type="component" value="Unassembled WGS sequence"/>
</dbReference>
<reference evidence="4" key="7">
    <citation type="journal article" date="2023" name="Pathogens">
        <title>Prevalence of Enterococcus spp. and the Whole-Genome Characteristics of Enterococcus faecium and Enterococcus faecalis Strains Isolated from Free-Living Birds in Poland.</title>
        <authorList>
            <person name="Kwit R."/>
            <person name="Zajac M."/>
            <person name="Smialowska-Weglinska A."/>
            <person name="Skarzynska M."/>
            <person name="Bomba A."/>
            <person name="Lalak A."/>
            <person name="Skrzypiec E."/>
            <person name="Wojdat D."/>
            <person name="Koza W."/>
            <person name="Mikos-Wojewoda E."/>
            <person name="Pasim P."/>
            <person name="Skora M."/>
            <person name="Polak M."/>
            <person name="Wiacek J."/>
            <person name="Wasyl D."/>
        </authorList>
    </citation>
    <scope>NUCLEOTIDE SEQUENCE</scope>
    <source>
        <strain evidence="4">691B_2</strain>
    </source>
</reference>
<dbReference type="Proteomes" id="UP000281488">
    <property type="component" value="Unassembled WGS sequence"/>
</dbReference>
<reference evidence="12 21" key="8">
    <citation type="submission" date="2023-02" db="EMBL/GenBank/DDBJ databases">
        <title>Results of the 2020 Genomic Proficiency Test for the network of European Union Reference Laboratory for Antimicrobial Resistance assessing whole genome sequencing capacities.</title>
        <authorList>
            <person name="Hoffmann M."/>
            <person name="Luo Y."/>
            <person name="Sorensen L.H."/>
            <person name="Pedersen S.K."/>
            <person name="Hendriksen R.S."/>
        </authorList>
    </citation>
    <scope>NUCLEOTIDE SEQUENCE [LARGE SCALE GENOMIC DNA]</scope>
    <source>
        <strain evidence="12 21">GENOMIC22-006</strain>
    </source>
</reference>
<dbReference type="SMR" id="A0A1J6XT82"/>
<dbReference type="EMBL" id="UGIX01000001">
    <property type="protein sequence ID" value="STP69150.1"/>
    <property type="molecule type" value="Genomic_DNA"/>
</dbReference>
<keyword evidence="2 10" id="KW-0560">Oxidoreductase</keyword>
<reference evidence="5 20" key="6">
    <citation type="submission" date="2019-04" db="EMBL/GenBank/DDBJ databases">
        <title>Step-wise assembly of the neonatal virome modulated by breast feeding.</title>
        <authorList>
            <person name="Liang G."/>
            <person name="Bushman F."/>
        </authorList>
    </citation>
    <scope>NUCLEOTIDE SEQUENCE [LARGE SCALE GENOMIC DNA]</scope>
    <source>
        <strain evidence="5 20">E3754</strain>
    </source>
</reference>
<evidence type="ECO:0000256" key="2">
    <source>
        <dbReference type="ARBA" id="ARBA00023002"/>
    </source>
</evidence>
<evidence type="ECO:0000313" key="21">
    <source>
        <dbReference type="Proteomes" id="UP001221642"/>
    </source>
</evidence>
<evidence type="ECO:0000313" key="17">
    <source>
        <dbReference type="Proteomes" id="UP000281488"/>
    </source>
</evidence>
<organism evidence="11 19">
    <name type="scientific">Enterococcus faecalis</name>
    <name type="common">Streptococcus faecalis</name>
    <dbReference type="NCBI Taxonomy" id="1351"/>
    <lineage>
        <taxon>Bacteria</taxon>
        <taxon>Bacillati</taxon>
        <taxon>Bacillota</taxon>
        <taxon>Bacilli</taxon>
        <taxon>Lactobacillales</taxon>
        <taxon>Enterococcaceae</taxon>
        <taxon>Enterococcus</taxon>
    </lineage>
</organism>
<dbReference type="PANTHER" id="PTHR43673">
    <property type="entry name" value="NAD(P)H NITROREDUCTASE YDGI-RELATED"/>
    <property type="match status" value="1"/>
</dbReference>
<reference evidence="16 17" key="3">
    <citation type="submission" date="2018-10" db="EMBL/GenBank/DDBJ databases">
        <title>Genotypes and phenotypes of Enterococci isolated from broiler chickens.</title>
        <authorList>
            <person name="Muhammad A.R."/>
            <person name="Diarra M.S."/>
        </authorList>
    </citation>
    <scope>NUCLEOTIDE SEQUENCE [LARGE SCALE GENOMIC DNA]</scope>
    <source>
        <strain evidence="7 17">LIT2 A36'</strain>
        <strain evidence="8 16">P7 C A21</strain>
    </source>
</reference>